<dbReference type="AlphaFoldDB" id="A0A1T4MAP3"/>
<dbReference type="InterPro" id="IPR003797">
    <property type="entry name" value="DegV"/>
</dbReference>
<protein>
    <submittedName>
        <fullName evidence="2">EDD domain protein, DegV family</fullName>
    </submittedName>
</protein>
<keyword evidence="3" id="KW-1185">Reference proteome</keyword>
<reference evidence="2 3" key="1">
    <citation type="submission" date="2017-02" db="EMBL/GenBank/DDBJ databases">
        <authorList>
            <person name="Peterson S.W."/>
        </authorList>
    </citation>
    <scope>NUCLEOTIDE SEQUENCE [LARGE SCALE GENOMIC DNA]</scope>
    <source>
        <strain evidence="2 3">DSM 15102</strain>
    </source>
</reference>
<organism evidence="2 3">
    <name type="scientific">Garciella nitratireducens DSM 15102</name>
    <dbReference type="NCBI Taxonomy" id="1121911"/>
    <lineage>
        <taxon>Bacteria</taxon>
        <taxon>Bacillati</taxon>
        <taxon>Bacillota</taxon>
        <taxon>Clostridia</taxon>
        <taxon>Eubacteriales</taxon>
        <taxon>Eubacteriaceae</taxon>
        <taxon>Garciella</taxon>
    </lineage>
</organism>
<dbReference type="PANTHER" id="PTHR33434:SF2">
    <property type="entry name" value="FATTY ACID-BINDING PROTEIN TM_1468"/>
    <property type="match status" value="1"/>
</dbReference>
<dbReference type="EMBL" id="FUWV01000006">
    <property type="protein sequence ID" value="SJZ64110.1"/>
    <property type="molecule type" value="Genomic_DNA"/>
</dbReference>
<evidence type="ECO:0000313" key="3">
    <source>
        <dbReference type="Proteomes" id="UP000196365"/>
    </source>
</evidence>
<dbReference type="OrthoDB" id="9780216at2"/>
<dbReference type="PROSITE" id="PS51482">
    <property type="entry name" value="DEGV"/>
    <property type="match status" value="1"/>
</dbReference>
<sequence length="275" mass="31022">MSNIQIIIDSTAYFTREEVKKYNIKVVPLSIHFEGEEFPDPFLGEFGDYYERLAQSKDFPTTSMPSTGAFLKAYQDAINEGKEILVLTFSSKLSGTYQNALISAEMVDQDKITVIDTFTAVGNFKYLVLQAVKMVQQGKTRQEIAEFIEDQKTRMDIYLTVDSLEYLRRGGRLTNASAFIGSILNIKPIIQLKEGELVGIEKTRGKKRAIDILINKVPSYAKNIYVHHILNEKEAEEVAKILKKKCPEANILVEEIGPVIGSHLGPYAIGIVYNW</sequence>
<dbReference type="InterPro" id="IPR043168">
    <property type="entry name" value="DegV_C"/>
</dbReference>
<accession>A0A1T4MAP3</accession>
<keyword evidence="1" id="KW-0446">Lipid-binding</keyword>
<dbReference type="SUPFAM" id="SSF82549">
    <property type="entry name" value="DAK1/DegV-like"/>
    <property type="match status" value="1"/>
</dbReference>
<dbReference type="NCBIfam" id="TIGR00762">
    <property type="entry name" value="DegV"/>
    <property type="match status" value="1"/>
</dbReference>
<proteinExistence type="predicted"/>
<gene>
    <name evidence="2" type="ORF">SAMN02745973_01275</name>
</gene>
<evidence type="ECO:0000313" key="2">
    <source>
        <dbReference type="EMBL" id="SJZ64110.1"/>
    </source>
</evidence>
<dbReference type="Proteomes" id="UP000196365">
    <property type="component" value="Unassembled WGS sequence"/>
</dbReference>
<dbReference type="Gene3D" id="3.30.1180.10">
    <property type="match status" value="1"/>
</dbReference>
<dbReference type="InterPro" id="IPR050270">
    <property type="entry name" value="DegV_domain_contain"/>
</dbReference>
<evidence type="ECO:0000256" key="1">
    <source>
        <dbReference type="ARBA" id="ARBA00023121"/>
    </source>
</evidence>
<dbReference type="Pfam" id="PF02645">
    <property type="entry name" value="DegV"/>
    <property type="match status" value="1"/>
</dbReference>
<name>A0A1T4MAP3_9FIRM</name>
<dbReference type="Gene3D" id="3.40.50.10170">
    <property type="match status" value="1"/>
</dbReference>
<dbReference type="PANTHER" id="PTHR33434">
    <property type="entry name" value="DEGV DOMAIN-CONTAINING PROTEIN DR_1986-RELATED"/>
    <property type="match status" value="1"/>
</dbReference>
<dbReference type="GO" id="GO:0008289">
    <property type="term" value="F:lipid binding"/>
    <property type="evidence" value="ECO:0007669"/>
    <property type="project" value="UniProtKB-KW"/>
</dbReference>
<dbReference type="RefSeq" id="WP_087678705.1">
    <property type="nucleotide sequence ID" value="NZ_FUWV01000006.1"/>
</dbReference>